<evidence type="ECO:0000313" key="1">
    <source>
        <dbReference type="EMBL" id="KAK3743487.1"/>
    </source>
</evidence>
<dbReference type="Proteomes" id="UP001283361">
    <property type="component" value="Unassembled WGS sequence"/>
</dbReference>
<keyword evidence="2" id="KW-1185">Reference proteome</keyword>
<proteinExistence type="predicted"/>
<evidence type="ECO:0000313" key="2">
    <source>
        <dbReference type="Proteomes" id="UP001283361"/>
    </source>
</evidence>
<protein>
    <submittedName>
        <fullName evidence="1">Uncharacterized protein</fullName>
    </submittedName>
</protein>
<organism evidence="1 2">
    <name type="scientific">Elysia crispata</name>
    <name type="common">lettuce slug</name>
    <dbReference type="NCBI Taxonomy" id="231223"/>
    <lineage>
        <taxon>Eukaryota</taxon>
        <taxon>Metazoa</taxon>
        <taxon>Spiralia</taxon>
        <taxon>Lophotrochozoa</taxon>
        <taxon>Mollusca</taxon>
        <taxon>Gastropoda</taxon>
        <taxon>Heterobranchia</taxon>
        <taxon>Euthyneura</taxon>
        <taxon>Panpulmonata</taxon>
        <taxon>Sacoglossa</taxon>
        <taxon>Placobranchoidea</taxon>
        <taxon>Plakobranchidae</taxon>
        <taxon>Elysia</taxon>
    </lineage>
</organism>
<accession>A0AAE0YEV5</accession>
<dbReference type="EMBL" id="JAWDGP010006304">
    <property type="protein sequence ID" value="KAK3743487.1"/>
    <property type="molecule type" value="Genomic_DNA"/>
</dbReference>
<dbReference type="AlphaFoldDB" id="A0AAE0YEV5"/>
<name>A0AAE0YEV5_9GAST</name>
<comment type="caution">
    <text evidence="1">The sequence shown here is derived from an EMBL/GenBank/DDBJ whole genome shotgun (WGS) entry which is preliminary data.</text>
</comment>
<reference evidence="1" key="1">
    <citation type="journal article" date="2023" name="G3 (Bethesda)">
        <title>A reference genome for the long-term kleptoplast-retaining sea slug Elysia crispata morphotype clarki.</title>
        <authorList>
            <person name="Eastman K.E."/>
            <person name="Pendleton A.L."/>
            <person name="Shaikh M.A."/>
            <person name="Suttiyut T."/>
            <person name="Ogas R."/>
            <person name="Tomko P."/>
            <person name="Gavelis G."/>
            <person name="Widhalm J.R."/>
            <person name="Wisecaver J.H."/>
        </authorList>
    </citation>
    <scope>NUCLEOTIDE SEQUENCE</scope>
    <source>
        <strain evidence="1">ECLA1</strain>
    </source>
</reference>
<gene>
    <name evidence="1" type="ORF">RRG08_016338</name>
</gene>
<sequence>MSRKDKGIRRQFNSSRRLGVELKQQISGGFSASREDGTGVCLGSVLAYELSRQSGLGKSVGTGTPLPNLTFPCCMPRSR</sequence>